<dbReference type="PIRSF" id="PIRSF028520">
    <property type="entry name" value="UCP028520"/>
    <property type="match status" value="1"/>
</dbReference>
<dbReference type="Proteomes" id="UP000826300">
    <property type="component" value="Chromosome"/>
</dbReference>
<evidence type="ECO:0000256" key="1">
    <source>
        <dbReference type="ARBA" id="ARBA00022679"/>
    </source>
</evidence>
<keyword evidence="5" id="KW-1185">Reference proteome</keyword>
<dbReference type="GO" id="GO:0016747">
    <property type="term" value="F:acyltransferase activity, transferring groups other than amino-acyl groups"/>
    <property type="evidence" value="ECO:0007669"/>
    <property type="project" value="InterPro"/>
</dbReference>
<evidence type="ECO:0000313" key="5">
    <source>
        <dbReference type="Proteomes" id="UP000826300"/>
    </source>
</evidence>
<dbReference type="EMBL" id="CP069370">
    <property type="protein sequence ID" value="QYZ68320.1"/>
    <property type="molecule type" value="Genomic_DNA"/>
</dbReference>
<dbReference type="RefSeq" id="WP_220660544.1">
    <property type="nucleotide sequence ID" value="NZ_CP069370.1"/>
</dbReference>
<dbReference type="PANTHER" id="PTHR43877">
    <property type="entry name" value="AMINOALKYLPHOSPHONATE N-ACETYLTRANSFERASE-RELATED-RELATED"/>
    <property type="match status" value="1"/>
</dbReference>
<protein>
    <submittedName>
        <fullName evidence="4">GNAT family N-acetyltransferase</fullName>
    </submittedName>
</protein>
<organism evidence="4 5">
    <name type="scientific">Neotabrizicola shimadae</name>
    <dbReference type="NCBI Taxonomy" id="2807096"/>
    <lineage>
        <taxon>Bacteria</taxon>
        <taxon>Pseudomonadati</taxon>
        <taxon>Pseudomonadota</taxon>
        <taxon>Alphaproteobacteria</taxon>
        <taxon>Rhodobacterales</taxon>
        <taxon>Paracoccaceae</taxon>
        <taxon>Neotabrizicola</taxon>
    </lineage>
</organism>
<dbReference type="CDD" id="cd04301">
    <property type="entry name" value="NAT_SF"/>
    <property type="match status" value="1"/>
</dbReference>
<dbReference type="InterPro" id="IPR016181">
    <property type="entry name" value="Acyl_CoA_acyltransferase"/>
</dbReference>
<accession>A0A8G1EA71</accession>
<name>A0A8G1EA71_9RHOB</name>
<dbReference type="InterPro" id="IPR000182">
    <property type="entry name" value="GNAT_dom"/>
</dbReference>
<sequence>MHGTVDLRGAGPEVLAGVLRLNRAVEEKTSVLDGAALDRLLAASCDAPAIIGPGGEVLAFLIGFAPGADYASPNYRWFCDRLARFAYVDRVVVSEAARGQGLARRLYARFEAFAAGAGLERVVCEVNSHPPNPGSDAFHAAMGFEEMGRGSPAPGKTVRYLVRALPGAGG</sequence>
<dbReference type="InterPro" id="IPR050832">
    <property type="entry name" value="Bact_Acetyltransf"/>
</dbReference>
<dbReference type="Pfam" id="PF00583">
    <property type="entry name" value="Acetyltransf_1"/>
    <property type="match status" value="1"/>
</dbReference>
<gene>
    <name evidence="4" type="ORF">JO391_11005</name>
</gene>
<dbReference type="Gene3D" id="3.40.630.30">
    <property type="match status" value="1"/>
</dbReference>
<keyword evidence="1" id="KW-0808">Transferase</keyword>
<feature type="domain" description="N-acetyltransferase" evidence="3">
    <location>
        <begin position="5"/>
        <end position="166"/>
    </location>
</feature>
<reference evidence="4" key="1">
    <citation type="submission" date="2021-02" db="EMBL/GenBank/DDBJ databases">
        <title>Rhodobacter shimadae sp. nov., an aerobic anoxygenic phototrophic bacterium isolated from a hot spring.</title>
        <authorList>
            <person name="Muramatsu S."/>
            <person name="Haruta S."/>
            <person name="Hirose S."/>
            <person name="Hanada S."/>
        </authorList>
    </citation>
    <scope>NUCLEOTIDE SEQUENCE</scope>
    <source>
        <strain evidence="4">N10</strain>
    </source>
</reference>
<dbReference type="InterPro" id="IPR016890">
    <property type="entry name" value="UCP028520"/>
</dbReference>
<dbReference type="AlphaFoldDB" id="A0A8G1EA71"/>
<dbReference type="KEGG" id="nsm:JO391_11005"/>
<evidence type="ECO:0000256" key="2">
    <source>
        <dbReference type="ARBA" id="ARBA00023315"/>
    </source>
</evidence>
<dbReference type="SUPFAM" id="SSF55729">
    <property type="entry name" value="Acyl-CoA N-acyltransferases (Nat)"/>
    <property type="match status" value="1"/>
</dbReference>
<keyword evidence="2" id="KW-0012">Acyltransferase</keyword>
<dbReference type="PROSITE" id="PS51186">
    <property type="entry name" value="GNAT"/>
    <property type="match status" value="1"/>
</dbReference>
<evidence type="ECO:0000259" key="3">
    <source>
        <dbReference type="PROSITE" id="PS51186"/>
    </source>
</evidence>
<evidence type="ECO:0000313" key="4">
    <source>
        <dbReference type="EMBL" id="QYZ68320.1"/>
    </source>
</evidence>
<proteinExistence type="predicted"/>
<dbReference type="PANTHER" id="PTHR43877:SF2">
    <property type="entry name" value="AMINOALKYLPHOSPHONATE N-ACETYLTRANSFERASE-RELATED"/>
    <property type="match status" value="1"/>
</dbReference>